<feature type="transmembrane region" description="Helical" evidence="1">
    <location>
        <begin position="370"/>
        <end position="387"/>
    </location>
</feature>
<feature type="transmembrane region" description="Helical" evidence="1">
    <location>
        <begin position="325"/>
        <end position="343"/>
    </location>
</feature>
<dbReference type="NCBIfam" id="TIGR00277">
    <property type="entry name" value="HDIG"/>
    <property type="match status" value="1"/>
</dbReference>
<feature type="transmembrane region" description="Helical" evidence="1">
    <location>
        <begin position="20"/>
        <end position="36"/>
    </location>
</feature>
<feature type="transmembrane region" description="Helical" evidence="1">
    <location>
        <begin position="394"/>
        <end position="414"/>
    </location>
</feature>
<dbReference type="InterPro" id="IPR011624">
    <property type="entry name" value="Metal-dep_PHydrolase_7TM_extra"/>
</dbReference>
<name>A0ABV9K775_9PORP</name>
<dbReference type="SUPFAM" id="SSF109604">
    <property type="entry name" value="HD-domain/PDEase-like"/>
    <property type="match status" value="1"/>
</dbReference>
<dbReference type="PANTHER" id="PTHR36442:SF1">
    <property type="entry name" value="CYCLIC-DI-AMP PHOSPHODIESTERASE PGPH"/>
    <property type="match status" value="1"/>
</dbReference>
<dbReference type="RefSeq" id="WP_380078662.1">
    <property type="nucleotide sequence ID" value="NZ_JBHSGO010000165.1"/>
</dbReference>
<keyword evidence="1" id="KW-0472">Membrane</keyword>
<evidence type="ECO:0000256" key="1">
    <source>
        <dbReference type="SAM" id="Phobius"/>
    </source>
</evidence>
<dbReference type="CDD" id="cd00077">
    <property type="entry name" value="HDc"/>
    <property type="match status" value="1"/>
</dbReference>
<comment type="caution">
    <text evidence="3">The sequence shown here is derived from an EMBL/GenBank/DDBJ whole genome shotgun (WGS) entry which is preliminary data.</text>
</comment>
<organism evidence="3 4">
    <name type="scientific">Falsiporphyromonas endometrii</name>
    <dbReference type="NCBI Taxonomy" id="1387297"/>
    <lineage>
        <taxon>Bacteria</taxon>
        <taxon>Pseudomonadati</taxon>
        <taxon>Bacteroidota</taxon>
        <taxon>Bacteroidia</taxon>
        <taxon>Bacteroidales</taxon>
        <taxon>Porphyromonadaceae</taxon>
        <taxon>Falsiporphyromonas</taxon>
    </lineage>
</organism>
<evidence type="ECO:0000313" key="3">
    <source>
        <dbReference type="EMBL" id="MFC4666012.1"/>
    </source>
</evidence>
<keyword evidence="4" id="KW-1185">Reference proteome</keyword>
<feature type="transmembrane region" description="Helical" evidence="1">
    <location>
        <begin position="348"/>
        <end position="364"/>
    </location>
</feature>
<dbReference type="InterPro" id="IPR003607">
    <property type="entry name" value="HD/PDEase_dom"/>
</dbReference>
<evidence type="ECO:0000259" key="2">
    <source>
        <dbReference type="SMART" id="SM00471"/>
    </source>
</evidence>
<dbReference type="InterPro" id="IPR011621">
    <property type="entry name" value="Metal-dep_PHydrolase_7TM_intra"/>
</dbReference>
<dbReference type="InterPro" id="IPR006675">
    <property type="entry name" value="HDIG_dom"/>
</dbReference>
<accession>A0ABV9K775</accession>
<feature type="transmembrane region" description="Helical" evidence="1">
    <location>
        <begin position="268"/>
        <end position="290"/>
    </location>
</feature>
<protein>
    <submittedName>
        <fullName evidence="3">HD family phosphohydrolase</fullName>
    </submittedName>
</protein>
<dbReference type="PANTHER" id="PTHR36442">
    <property type="entry name" value="CYCLIC-DI-AMP PHOSPHODIESTERASE PGPH"/>
    <property type="match status" value="1"/>
</dbReference>
<dbReference type="InterPro" id="IPR006674">
    <property type="entry name" value="HD_domain"/>
</dbReference>
<dbReference type="InterPro" id="IPR052722">
    <property type="entry name" value="PgpH_phosphodiesterase"/>
</dbReference>
<proteinExistence type="predicted"/>
<dbReference type="Pfam" id="PF07698">
    <property type="entry name" value="7TM-7TMR_HD"/>
    <property type="match status" value="1"/>
</dbReference>
<keyword evidence="1" id="KW-0812">Transmembrane</keyword>
<reference evidence="4" key="1">
    <citation type="journal article" date="2019" name="Int. J. Syst. Evol. Microbiol.">
        <title>The Global Catalogue of Microorganisms (GCM) 10K type strain sequencing project: providing services to taxonomists for standard genome sequencing and annotation.</title>
        <authorList>
            <consortium name="The Broad Institute Genomics Platform"/>
            <consortium name="The Broad Institute Genome Sequencing Center for Infectious Disease"/>
            <person name="Wu L."/>
            <person name="Ma J."/>
        </authorList>
    </citation>
    <scope>NUCLEOTIDE SEQUENCE [LARGE SCALE GENOMIC DNA]</scope>
    <source>
        <strain evidence="4">CGMCC 4.7357</strain>
    </source>
</reference>
<feature type="domain" description="HD/PDEase" evidence="2">
    <location>
        <begin position="476"/>
        <end position="632"/>
    </location>
</feature>
<feature type="transmembrane region" description="Helical" evidence="1">
    <location>
        <begin position="302"/>
        <end position="319"/>
    </location>
</feature>
<feature type="transmembrane region" description="Helical" evidence="1">
    <location>
        <begin position="426"/>
        <end position="447"/>
    </location>
</feature>
<dbReference type="EMBL" id="JBHSGO010000165">
    <property type="protein sequence ID" value="MFC4666012.1"/>
    <property type="molecule type" value="Genomic_DNA"/>
</dbReference>
<dbReference type="Pfam" id="PF07697">
    <property type="entry name" value="7TMR-HDED"/>
    <property type="match status" value="1"/>
</dbReference>
<keyword evidence="1" id="KW-1133">Transmembrane helix</keyword>
<gene>
    <name evidence="3" type="ORF">ACFO3G_05290</name>
</gene>
<dbReference type="Pfam" id="PF01966">
    <property type="entry name" value="HD"/>
    <property type="match status" value="1"/>
</dbReference>
<dbReference type="Gene3D" id="1.10.3210.10">
    <property type="entry name" value="Hypothetical protein af1432"/>
    <property type="match status" value="1"/>
</dbReference>
<dbReference type="Proteomes" id="UP001596020">
    <property type="component" value="Unassembled WGS sequence"/>
</dbReference>
<sequence length="688" mass="79035">MKKISFDSIKINKLSKSIQSLLMFLITALIIAFIAPKDQKFQYTFTEGKPWQYDLLTAPYDFPILKTDADLSAEQDSLCERQMPYYNLNADTLNAAINQWKIKFDTFKKGEHISDKYYNYVEDMLRQTYETGLMDEETKHNLREQDQLEVMLNLPQKGIVERVPITIFKTVKEAYLAILEDAPKGIDSDILKKMNIAELLWTNVKYNSELTSEVTSDELRKLSISTGIIQKGERIVDKGEIVDAHIFNILNSYKISYQSKMGTTDKTIVFLATFVIIGLLFMAFWLYFVIFRPQFMDKRRNTILLVMLLLILIGITIVNTSLQLFNLYIIPFAMVPMIVRVFFDSRTAIFSNIICILSAALFVPYQYEFIVVQVLAGFVSVFSLRTLRTRVDIIRASFLVFLTYVIVYIVFQFWGKGTHITKDITYIIYFGINLIFLMFSYILIYLIERGFGYLSIISLVELGDMNSPLLKELSERAPGTFQHVFQVSILATEAAIRIGADAPLTRTGALYHDIGKMNAPQYFTENQGSVNPHHSLPYDESAKIIIKHVTDGIAMAQKNRLPDQIIDFIRTHHGKGLTKYFYNSYCNEHPGEKVNEDIFSYPGPNPFSKETAILMMADAVEASSRSLKEYTEENIKNLINRIVDTIVQDGLLNDAPISFKDIKVCKEVFNEKLKTMYHSRIAYPTKNV</sequence>
<dbReference type="SMART" id="SM00471">
    <property type="entry name" value="HDc"/>
    <property type="match status" value="1"/>
</dbReference>
<evidence type="ECO:0000313" key="4">
    <source>
        <dbReference type="Proteomes" id="UP001596020"/>
    </source>
</evidence>